<accession>X0V268</accession>
<evidence type="ECO:0008006" key="5">
    <source>
        <dbReference type="Google" id="ProtNLM"/>
    </source>
</evidence>
<protein>
    <recommendedName>
        <fullName evidence="5">Short-chain dehydrogenase/reductase SDR</fullName>
    </recommendedName>
</protein>
<dbReference type="AlphaFoldDB" id="X0V268"/>
<evidence type="ECO:0000256" key="2">
    <source>
        <dbReference type="ARBA" id="ARBA00022857"/>
    </source>
</evidence>
<dbReference type="PANTHER" id="PTHR43618">
    <property type="entry name" value="7-ALPHA-HYDROXYSTEROID DEHYDROGENASE"/>
    <property type="match status" value="1"/>
</dbReference>
<dbReference type="InterPro" id="IPR002347">
    <property type="entry name" value="SDR_fam"/>
</dbReference>
<reference evidence="4" key="1">
    <citation type="journal article" date="2014" name="Front. Microbiol.">
        <title>High frequency of phylogenetically diverse reductive dehalogenase-homologous genes in deep subseafloor sedimentary metagenomes.</title>
        <authorList>
            <person name="Kawai M."/>
            <person name="Futagami T."/>
            <person name="Toyoda A."/>
            <person name="Takaki Y."/>
            <person name="Nishi S."/>
            <person name="Hori S."/>
            <person name="Arai W."/>
            <person name="Tsubouchi T."/>
            <person name="Morono Y."/>
            <person name="Uchiyama I."/>
            <person name="Ito T."/>
            <person name="Fujiyama A."/>
            <person name="Inagaki F."/>
            <person name="Takami H."/>
        </authorList>
    </citation>
    <scope>NUCLEOTIDE SEQUENCE</scope>
    <source>
        <strain evidence="4">Expedition CK06-06</strain>
    </source>
</reference>
<dbReference type="InterPro" id="IPR036291">
    <property type="entry name" value="NAD(P)-bd_dom_sf"/>
</dbReference>
<dbReference type="Gene3D" id="3.40.50.720">
    <property type="entry name" value="NAD(P)-binding Rossmann-like Domain"/>
    <property type="match status" value="1"/>
</dbReference>
<dbReference type="InterPro" id="IPR052178">
    <property type="entry name" value="Sec_Metab_Biosynth_SDR"/>
</dbReference>
<dbReference type="PRINTS" id="PR00081">
    <property type="entry name" value="GDHRDH"/>
</dbReference>
<dbReference type="EMBL" id="BARS01023504">
    <property type="protein sequence ID" value="GAG12215.1"/>
    <property type="molecule type" value="Genomic_DNA"/>
</dbReference>
<name>X0V268_9ZZZZ</name>
<keyword evidence="3" id="KW-0560">Oxidoreductase</keyword>
<evidence type="ECO:0000256" key="3">
    <source>
        <dbReference type="ARBA" id="ARBA00023002"/>
    </source>
</evidence>
<comment type="similarity">
    <text evidence="1">Belongs to the short-chain dehydrogenases/reductases (SDR) family.</text>
</comment>
<dbReference type="Pfam" id="PF13561">
    <property type="entry name" value="adh_short_C2"/>
    <property type="match status" value="1"/>
</dbReference>
<comment type="caution">
    <text evidence="4">The sequence shown here is derived from an EMBL/GenBank/DDBJ whole genome shotgun (WGS) entry which is preliminary data.</text>
</comment>
<dbReference type="GO" id="GO:0016491">
    <property type="term" value="F:oxidoreductase activity"/>
    <property type="evidence" value="ECO:0007669"/>
    <property type="project" value="UniProtKB-KW"/>
</dbReference>
<dbReference type="PANTHER" id="PTHR43618:SF8">
    <property type="entry name" value="7ALPHA-HYDROXYSTEROID DEHYDROGENASE"/>
    <property type="match status" value="1"/>
</dbReference>
<proteinExistence type="inferred from homology"/>
<gene>
    <name evidence="4" type="ORF">S01H1_37427</name>
</gene>
<dbReference type="SUPFAM" id="SSF51735">
    <property type="entry name" value="NAD(P)-binding Rossmann-fold domains"/>
    <property type="match status" value="1"/>
</dbReference>
<evidence type="ECO:0000256" key="1">
    <source>
        <dbReference type="ARBA" id="ARBA00006484"/>
    </source>
</evidence>
<sequence>MGPPGITVNVIGSGLTLTDATAGQPREMHEQVAAITPLRRPGIPDDIAGAVVFLASSLSDYLNGEYLPVAGGSFMI</sequence>
<evidence type="ECO:0000313" key="4">
    <source>
        <dbReference type="EMBL" id="GAG12215.1"/>
    </source>
</evidence>
<organism evidence="4">
    <name type="scientific">marine sediment metagenome</name>
    <dbReference type="NCBI Taxonomy" id="412755"/>
    <lineage>
        <taxon>unclassified sequences</taxon>
        <taxon>metagenomes</taxon>
        <taxon>ecological metagenomes</taxon>
    </lineage>
</organism>
<keyword evidence="2" id="KW-0521">NADP</keyword>